<proteinExistence type="predicted"/>
<dbReference type="Proteomes" id="UP000324748">
    <property type="component" value="Unassembled WGS sequence"/>
</dbReference>
<accession>A0A5B0QE33</accession>
<reference evidence="1 2" key="1">
    <citation type="submission" date="2019-05" db="EMBL/GenBank/DDBJ databases">
        <title>Emergence of the Ug99 lineage of the wheat stem rust pathogen through somatic hybridization.</title>
        <authorList>
            <person name="Li F."/>
            <person name="Upadhyaya N.M."/>
            <person name="Sperschneider J."/>
            <person name="Matny O."/>
            <person name="Nguyen-Phuc H."/>
            <person name="Mago R."/>
            <person name="Raley C."/>
            <person name="Miller M.E."/>
            <person name="Silverstein K.A.T."/>
            <person name="Henningsen E."/>
            <person name="Hirsch C.D."/>
            <person name="Visser B."/>
            <person name="Pretorius Z.A."/>
            <person name="Steffenson B.J."/>
            <person name="Schwessinger B."/>
            <person name="Dodds P.N."/>
            <person name="Figueroa M."/>
        </authorList>
    </citation>
    <scope>NUCLEOTIDE SEQUENCE [LARGE SCALE GENOMIC DNA]</scope>
    <source>
        <strain evidence="1">21-0</strain>
    </source>
</reference>
<keyword evidence="2" id="KW-1185">Reference proteome</keyword>
<dbReference type="OrthoDB" id="10448694at2759"/>
<protein>
    <submittedName>
        <fullName evidence="1">Uncharacterized protein</fullName>
    </submittedName>
</protein>
<dbReference type="EMBL" id="VSWC01000022">
    <property type="protein sequence ID" value="KAA1111244.1"/>
    <property type="molecule type" value="Genomic_DNA"/>
</dbReference>
<dbReference type="AlphaFoldDB" id="A0A5B0QE33"/>
<sequence length="129" mass="14906">MTRHSPHLKNTISITLQACLQPFVSVIYHPISLFKLQRSSSLQFGTTTQMFSLKFRHFTSQISPNSPFAGPPPTLSASLRQCRTNLKSHQLSALSFLLRNEHPNNNTKDLWYHDDTPGFRHYFDKRFCV</sequence>
<comment type="caution">
    <text evidence="1">The sequence shown here is derived from an EMBL/GenBank/DDBJ whole genome shotgun (WGS) entry which is preliminary data.</text>
</comment>
<evidence type="ECO:0000313" key="1">
    <source>
        <dbReference type="EMBL" id="KAA1111244.1"/>
    </source>
</evidence>
<evidence type="ECO:0000313" key="2">
    <source>
        <dbReference type="Proteomes" id="UP000324748"/>
    </source>
</evidence>
<organism evidence="1 2">
    <name type="scientific">Puccinia graminis f. sp. tritici</name>
    <dbReference type="NCBI Taxonomy" id="56615"/>
    <lineage>
        <taxon>Eukaryota</taxon>
        <taxon>Fungi</taxon>
        <taxon>Dikarya</taxon>
        <taxon>Basidiomycota</taxon>
        <taxon>Pucciniomycotina</taxon>
        <taxon>Pucciniomycetes</taxon>
        <taxon>Pucciniales</taxon>
        <taxon>Pucciniaceae</taxon>
        <taxon>Puccinia</taxon>
    </lineage>
</organism>
<gene>
    <name evidence="1" type="ORF">PGT21_000248</name>
</gene>
<name>A0A5B0QE33_PUCGR</name>